<reference evidence="2 3" key="1">
    <citation type="submission" date="2018-10" db="EMBL/GenBank/DDBJ databases">
        <title>Natrarchaeobius chitinivorans gen. nov., sp. nov., and Natrarchaeobius haloalkaliphilus sp. nov., alkaliphilic, chitin-utilizing haloarchaea from hypersaline alkaline lakes.</title>
        <authorList>
            <person name="Sorokin D.Y."/>
            <person name="Elcheninov A.G."/>
            <person name="Kostrikina N.A."/>
            <person name="Bale N.J."/>
            <person name="Sinninghe Damste J.S."/>
            <person name="Khijniak T.V."/>
            <person name="Kublanov I.V."/>
            <person name="Toshchakov S.V."/>
        </authorList>
    </citation>
    <scope>NUCLEOTIDE SEQUENCE [LARGE SCALE GENOMIC DNA]</scope>
    <source>
        <strain evidence="2 3">AArcht4T</strain>
    </source>
</reference>
<keyword evidence="1" id="KW-1277">Toxin-antitoxin system</keyword>
<dbReference type="EMBL" id="REGA01000008">
    <property type="protein sequence ID" value="RQG94587.1"/>
    <property type="molecule type" value="Genomic_DNA"/>
</dbReference>
<name>A0A3N6LZG2_NATCH</name>
<keyword evidence="3" id="KW-1185">Reference proteome</keyword>
<gene>
    <name evidence="2" type="ORF">EA473_10895</name>
</gene>
<accession>A0A3N6LZG2</accession>
<comment type="caution">
    <text evidence="2">The sequence shown here is derived from an EMBL/GenBank/DDBJ whole genome shotgun (WGS) entry which is preliminary data.</text>
</comment>
<protein>
    <recommendedName>
        <fullName evidence="4">Antitoxin</fullName>
    </recommendedName>
</protein>
<evidence type="ECO:0008006" key="4">
    <source>
        <dbReference type="Google" id="ProtNLM"/>
    </source>
</evidence>
<evidence type="ECO:0000313" key="2">
    <source>
        <dbReference type="EMBL" id="RQG94587.1"/>
    </source>
</evidence>
<dbReference type="InterPro" id="IPR003847">
    <property type="entry name" value="Put_antitoxin"/>
</dbReference>
<evidence type="ECO:0000256" key="1">
    <source>
        <dbReference type="ARBA" id="ARBA00022649"/>
    </source>
</evidence>
<evidence type="ECO:0000313" key="3">
    <source>
        <dbReference type="Proteomes" id="UP000282323"/>
    </source>
</evidence>
<dbReference type="Proteomes" id="UP000282323">
    <property type="component" value="Unassembled WGS sequence"/>
</dbReference>
<proteinExistence type="predicted"/>
<organism evidence="2 3">
    <name type="scientific">Natrarchaeobius chitinivorans</name>
    <dbReference type="NCBI Taxonomy" id="1679083"/>
    <lineage>
        <taxon>Archaea</taxon>
        <taxon>Methanobacteriati</taxon>
        <taxon>Methanobacteriota</taxon>
        <taxon>Stenosarchaea group</taxon>
        <taxon>Halobacteria</taxon>
        <taxon>Halobacteriales</taxon>
        <taxon>Natrialbaceae</taxon>
        <taxon>Natrarchaeobius</taxon>
    </lineage>
</organism>
<sequence length="96" mass="11157">MVPRVNRRKAIGAKHRSTSSVYTRVYMPDKTIRVSEETWRRLRARKRGEESFDAVIERELEDGDPLAGFGEWSDTTIDDAVREVKSELDEDFEVDP</sequence>
<dbReference type="Pfam" id="PF02697">
    <property type="entry name" value="VAPB_antitox"/>
    <property type="match status" value="1"/>
</dbReference>
<dbReference type="AlphaFoldDB" id="A0A3N6LZG2"/>